<dbReference type="EMBL" id="QGLP01000005">
    <property type="protein sequence ID" value="PXZ04613.1"/>
    <property type="molecule type" value="Genomic_DNA"/>
</dbReference>
<protein>
    <submittedName>
        <fullName evidence="1">Uncharacterized protein</fullName>
    </submittedName>
</protein>
<dbReference type="AlphaFoldDB" id="A0A2V4DWK2"/>
<sequence length="173" mass="19946">MQKIICFIMLVMLQFGCDNSPLEKNKIDRLVENIGAEKTEKLLQLINQADDEKFNTSKNNKPYDLDDEKKTVISILKQILPIKFNDNLIWFDIEANGNALVYKTEVKGITKEDLLASENIKNIGKAITEIYCQDNVQMKNVKKYFSEGVEFMFYVEGQKLLILKSPADCKINR</sequence>
<name>A0A2V4DWK2_9GAMM</name>
<evidence type="ECO:0000313" key="1">
    <source>
        <dbReference type="EMBL" id="PXZ04613.1"/>
    </source>
</evidence>
<evidence type="ECO:0000313" key="2">
    <source>
        <dbReference type="Proteomes" id="UP000247483"/>
    </source>
</evidence>
<dbReference type="RefSeq" id="WP_110423890.1">
    <property type="nucleotide sequence ID" value="NZ_QGLP01000005.1"/>
</dbReference>
<comment type="caution">
    <text evidence="1">The sequence shown here is derived from an EMBL/GenBank/DDBJ whole genome shotgun (WGS) entry which is preliminary data.</text>
</comment>
<accession>A0A2V4DWK2</accession>
<dbReference type="Proteomes" id="UP000247483">
    <property type="component" value="Unassembled WGS sequence"/>
</dbReference>
<reference evidence="1 2" key="1">
    <citation type="submission" date="2018-05" db="EMBL/GenBank/DDBJ databases">
        <title>Reference genomes for bee gut microbiota database.</title>
        <authorList>
            <person name="Ellegaard K.M."/>
        </authorList>
    </citation>
    <scope>NUCLEOTIDE SEQUENCE [LARGE SCALE GENOMIC DNA]</scope>
    <source>
        <strain evidence="1 2">ESL0177</strain>
    </source>
</reference>
<proteinExistence type="predicted"/>
<gene>
    <name evidence="1" type="ORF">DKK79_09700</name>
</gene>
<organism evidence="1 2">
    <name type="scientific">Gilliamella apicola</name>
    <dbReference type="NCBI Taxonomy" id="1196095"/>
    <lineage>
        <taxon>Bacteria</taxon>
        <taxon>Pseudomonadati</taxon>
        <taxon>Pseudomonadota</taxon>
        <taxon>Gammaproteobacteria</taxon>
        <taxon>Orbales</taxon>
        <taxon>Orbaceae</taxon>
        <taxon>Gilliamella</taxon>
    </lineage>
</organism>